<dbReference type="EMBL" id="JAAATY010000011">
    <property type="protein sequence ID" value="NRN66734.1"/>
    <property type="molecule type" value="Genomic_DNA"/>
</dbReference>
<feature type="transmembrane region" description="Helical" evidence="1">
    <location>
        <begin position="301"/>
        <end position="321"/>
    </location>
</feature>
<dbReference type="Proteomes" id="UP000763557">
    <property type="component" value="Unassembled WGS sequence"/>
</dbReference>
<evidence type="ECO:0000259" key="3">
    <source>
        <dbReference type="Pfam" id="PF19124"/>
    </source>
</evidence>
<keyword evidence="1" id="KW-1133">Transmembrane helix</keyword>
<evidence type="ECO:0000256" key="2">
    <source>
        <dbReference type="SAM" id="SignalP"/>
    </source>
</evidence>
<keyword evidence="1" id="KW-0812">Transmembrane</keyword>
<sequence>MTTWVASSLIVLLTCLAWAAPRFARPTLPFGVQVAAARADDPAIVRTRQRYSRWVVAVALVAVVVCLAVDDLIVSGVIANGLLVVHMALYGLAHQRIRTVKRREWWQAEHRYGVTTDTTFRTDPVRVPILWLLPSVAVLVASMLLGRWEIVVPIAVMTVLAPICVRALVRARPDLDAARPVASARKYRAYLEGTARLLLLGVAAVNLPVLLFTFPGWEVVANVLLGAACLAIVVWTIRVGQAGHRLPSLPGEEDEDTGLTQRDDDRYWHLAGTVYVNRQDPAVLVHQRVGMVWTMNLGHPVTWVLLAALAVVAALAGFGVVDLPDRGNLR</sequence>
<feature type="signal peptide" evidence="2">
    <location>
        <begin position="1"/>
        <end position="19"/>
    </location>
</feature>
<gene>
    <name evidence="4" type="ORF">GC106_39620</name>
</gene>
<proteinExistence type="predicted"/>
<dbReference type="RefSeq" id="WP_173133290.1">
    <property type="nucleotide sequence ID" value="NZ_CBCSGW010000059.1"/>
</dbReference>
<accession>A0ABX2F6F4</accession>
<dbReference type="InterPro" id="IPR043831">
    <property type="entry name" value="DUF5808"/>
</dbReference>
<feature type="transmembrane region" description="Helical" evidence="1">
    <location>
        <begin position="127"/>
        <end position="144"/>
    </location>
</feature>
<feature type="domain" description="DUF5808" evidence="3">
    <location>
        <begin position="278"/>
        <end position="303"/>
    </location>
</feature>
<organism evidence="4 5">
    <name type="scientific">Kibdelosporangium persicum</name>
    <dbReference type="NCBI Taxonomy" id="2698649"/>
    <lineage>
        <taxon>Bacteria</taxon>
        <taxon>Bacillati</taxon>
        <taxon>Actinomycetota</taxon>
        <taxon>Actinomycetes</taxon>
        <taxon>Pseudonocardiales</taxon>
        <taxon>Pseudonocardiaceae</taxon>
        <taxon>Kibdelosporangium</taxon>
    </lineage>
</organism>
<name>A0ABX2F6F4_9PSEU</name>
<feature type="transmembrane region" description="Helical" evidence="1">
    <location>
        <begin position="190"/>
        <end position="213"/>
    </location>
</feature>
<keyword evidence="5" id="KW-1185">Reference proteome</keyword>
<dbReference type="Pfam" id="PF19124">
    <property type="entry name" value="DUF5808"/>
    <property type="match status" value="1"/>
</dbReference>
<evidence type="ECO:0000256" key="1">
    <source>
        <dbReference type="SAM" id="Phobius"/>
    </source>
</evidence>
<feature type="chain" id="PRO_5045657808" evidence="2">
    <location>
        <begin position="20"/>
        <end position="330"/>
    </location>
</feature>
<keyword evidence="1" id="KW-0472">Membrane</keyword>
<feature type="transmembrane region" description="Helical" evidence="1">
    <location>
        <begin position="219"/>
        <end position="237"/>
    </location>
</feature>
<comment type="caution">
    <text evidence="4">The sequence shown here is derived from an EMBL/GenBank/DDBJ whole genome shotgun (WGS) entry which is preliminary data.</text>
</comment>
<feature type="transmembrane region" description="Helical" evidence="1">
    <location>
        <begin position="72"/>
        <end position="93"/>
    </location>
</feature>
<keyword evidence="2" id="KW-0732">Signal</keyword>
<protein>
    <submittedName>
        <fullName evidence="4">Cytochrome c-type biogenesis protein DsbD, protein-disulfide reductase</fullName>
    </submittedName>
</protein>
<evidence type="ECO:0000313" key="4">
    <source>
        <dbReference type="EMBL" id="NRN66734.1"/>
    </source>
</evidence>
<feature type="transmembrane region" description="Helical" evidence="1">
    <location>
        <begin position="150"/>
        <end position="169"/>
    </location>
</feature>
<evidence type="ECO:0000313" key="5">
    <source>
        <dbReference type="Proteomes" id="UP000763557"/>
    </source>
</evidence>
<reference evidence="4 5" key="1">
    <citation type="submission" date="2020-01" db="EMBL/GenBank/DDBJ databases">
        <title>Kibdelosporangium persica a novel Actinomycetes from a hot desert in Iran.</title>
        <authorList>
            <person name="Safaei N."/>
            <person name="Zaburannyi N."/>
            <person name="Mueller R."/>
            <person name="Wink J."/>
        </authorList>
    </citation>
    <scope>NUCLEOTIDE SEQUENCE [LARGE SCALE GENOMIC DNA]</scope>
    <source>
        <strain evidence="4 5">4NS15</strain>
    </source>
</reference>